<reference evidence="1 2" key="1">
    <citation type="journal article" date="2019" name="Commun. Biol.">
        <title>The bagworm genome reveals a unique fibroin gene that provides high tensile strength.</title>
        <authorList>
            <person name="Kono N."/>
            <person name="Nakamura H."/>
            <person name="Ohtoshi R."/>
            <person name="Tomita M."/>
            <person name="Numata K."/>
            <person name="Arakawa K."/>
        </authorList>
    </citation>
    <scope>NUCLEOTIDE SEQUENCE [LARGE SCALE GENOMIC DNA]</scope>
</reference>
<comment type="caution">
    <text evidence="1">The sequence shown here is derived from an EMBL/GenBank/DDBJ whole genome shotgun (WGS) entry which is preliminary data.</text>
</comment>
<accession>A0A4C1V7T4</accession>
<name>A0A4C1V7T4_EUMVA</name>
<gene>
    <name evidence="1" type="ORF">EVAR_21823_1</name>
</gene>
<proteinExistence type="predicted"/>
<dbReference type="EMBL" id="BGZK01000294">
    <property type="protein sequence ID" value="GBP34759.1"/>
    <property type="molecule type" value="Genomic_DNA"/>
</dbReference>
<protein>
    <submittedName>
        <fullName evidence="1">Uncharacterized protein</fullName>
    </submittedName>
</protein>
<dbReference type="Proteomes" id="UP000299102">
    <property type="component" value="Unassembled WGS sequence"/>
</dbReference>
<dbReference type="AlphaFoldDB" id="A0A4C1V7T4"/>
<organism evidence="1 2">
    <name type="scientific">Eumeta variegata</name>
    <name type="common">Bagworm moth</name>
    <name type="synonym">Eumeta japonica</name>
    <dbReference type="NCBI Taxonomy" id="151549"/>
    <lineage>
        <taxon>Eukaryota</taxon>
        <taxon>Metazoa</taxon>
        <taxon>Ecdysozoa</taxon>
        <taxon>Arthropoda</taxon>
        <taxon>Hexapoda</taxon>
        <taxon>Insecta</taxon>
        <taxon>Pterygota</taxon>
        <taxon>Neoptera</taxon>
        <taxon>Endopterygota</taxon>
        <taxon>Lepidoptera</taxon>
        <taxon>Glossata</taxon>
        <taxon>Ditrysia</taxon>
        <taxon>Tineoidea</taxon>
        <taxon>Psychidae</taxon>
        <taxon>Oiketicinae</taxon>
        <taxon>Eumeta</taxon>
    </lineage>
</organism>
<evidence type="ECO:0000313" key="1">
    <source>
        <dbReference type="EMBL" id="GBP34759.1"/>
    </source>
</evidence>
<sequence>MNIASSSDIRSKAKFDVAIAAEGARAAELRAQAARHAALERTARNDARTQCHKLRDTLSHDLLRTGPWLLATLRWPNAGIGGVNDRCHWRDGNVPERHLNVLREAQSE</sequence>
<keyword evidence="2" id="KW-1185">Reference proteome</keyword>
<evidence type="ECO:0000313" key="2">
    <source>
        <dbReference type="Proteomes" id="UP000299102"/>
    </source>
</evidence>